<evidence type="ECO:0000256" key="1">
    <source>
        <dbReference type="SAM" id="Phobius"/>
    </source>
</evidence>
<proteinExistence type="predicted"/>
<reference evidence="2 3" key="1">
    <citation type="journal article" date="2019" name="ISME J.">
        <title>Insights into ecological role of a new deltaproteobacterial order Candidatus Acidulodesulfobacterales by metagenomics and metatranscriptomics.</title>
        <authorList>
            <person name="Tan S."/>
            <person name="Liu J."/>
            <person name="Fang Y."/>
            <person name="Hedlund B.P."/>
            <person name="Lian Z.H."/>
            <person name="Huang L.Y."/>
            <person name="Li J.T."/>
            <person name="Huang L.N."/>
            <person name="Li W.J."/>
            <person name="Jiang H.C."/>
            <person name="Dong H.L."/>
            <person name="Shu W.S."/>
        </authorList>
    </citation>
    <scope>NUCLEOTIDE SEQUENCE [LARGE SCALE GENOMIC DNA]</scope>
    <source>
        <strain evidence="2">AP2</strain>
    </source>
</reference>
<organism evidence="2 3">
    <name type="scientific">Acididesulfobacter guangdongensis</name>
    <dbReference type="NCBI Taxonomy" id="2597225"/>
    <lineage>
        <taxon>Bacteria</taxon>
        <taxon>Deltaproteobacteria</taxon>
        <taxon>Candidatus Acidulodesulfobacterales</taxon>
        <taxon>Candidatus Acididesulfobacter</taxon>
    </lineage>
</organism>
<comment type="caution">
    <text evidence="2">The sequence shown here is derived from an EMBL/GenBank/DDBJ whole genome shotgun (WGS) entry which is preliminary data.</text>
</comment>
<sequence length="90" mass="10230">MTQKKSEVLAAVLSFFIPGLGQLVTGYIGKGIIFFFSTYITLFLAIVLMFVLVGFLLYPIFLVLWIWSIVDAYSNVKKFNIALMQQLQNN</sequence>
<accession>A0A519BG53</accession>
<protein>
    <recommendedName>
        <fullName evidence="4">TM2 domain-containing protein</fullName>
    </recommendedName>
</protein>
<evidence type="ECO:0008006" key="4">
    <source>
        <dbReference type="Google" id="ProtNLM"/>
    </source>
</evidence>
<keyword evidence="1" id="KW-0472">Membrane</keyword>
<feature type="transmembrane region" description="Helical" evidence="1">
    <location>
        <begin position="42"/>
        <end position="70"/>
    </location>
</feature>
<evidence type="ECO:0000313" key="2">
    <source>
        <dbReference type="EMBL" id="RZD16234.1"/>
    </source>
</evidence>
<dbReference type="Proteomes" id="UP000316562">
    <property type="component" value="Unassembled WGS sequence"/>
</dbReference>
<evidence type="ECO:0000313" key="3">
    <source>
        <dbReference type="Proteomes" id="UP000316562"/>
    </source>
</evidence>
<name>A0A519BG53_ACIG2</name>
<dbReference type="AlphaFoldDB" id="A0A519BG53"/>
<dbReference type="EMBL" id="SGBC01000003">
    <property type="protein sequence ID" value="RZD16234.1"/>
    <property type="molecule type" value="Genomic_DNA"/>
</dbReference>
<keyword evidence="1" id="KW-0812">Transmembrane</keyword>
<keyword evidence="1" id="KW-1133">Transmembrane helix</keyword>
<gene>
    <name evidence="2" type="ORF">EVJ46_07050</name>
</gene>